<feature type="compositionally biased region" description="Gly residues" evidence="1">
    <location>
        <begin position="225"/>
        <end position="235"/>
    </location>
</feature>
<reference evidence="4 5" key="1">
    <citation type="journal article" date="2010" name="Nature">
        <title>The Ectocarpus genome and the independent evolution of multicellularity in brown algae.</title>
        <authorList>
            <person name="Cock J.M."/>
            <person name="Sterck L."/>
            <person name="Rouze P."/>
            <person name="Scornet D."/>
            <person name="Allen A.E."/>
            <person name="Amoutzias G."/>
            <person name="Anthouard V."/>
            <person name="Artiguenave F."/>
            <person name="Aury J.M."/>
            <person name="Badger J.H."/>
            <person name="Beszteri B."/>
            <person name="Billiau K."/>
            <person name="Bonnet E."/>
            <person name="Bothwell J.H."/>
            <person name="Bowler C."/>
            <person name="Boyen C."/>
            <person name="Brownlee C."/>
            <person name="Carrano C.J."/>
            <person name="Charrier B."/>
            <person name="Cho G.Y."/>
            <person name="Coelho S.M."/>
            <person name="Collen J."/>
            <person name="Corre E."/>
            <person name="Da Silva C."/>
            <person name="Delage L."/>
            <person name="Delaroque N."/>
            <person name="Dittami S.M."/>
            <person name="Doulbeau S."/>
            <person name="Elias M."/>
            <person name="Farnham G."/>
            <person name="Gachon C.M."/>
            <person name="Gschloessl B."/>
            <person name="Heesch S."/>
            <person name="Jabbari K."/>
            <person name="Jubin C."/>
            <person name="Kawai H."/>
            <person name="Kimura K."/>
            <person name="Kloareg B."/>
            <person name="Kupper F.C."/>
            <person name="Lang D."/>
            <person name="Le Bail A."/>
            <person name="Leblanc C."/>
            <person name="Lerouge P."/>
            <person name="Lohr M."/>
            <person name="Lopez P.J."/>
            <person name="Martens C."/>
            <person name="Maumus F."/>
            <person name="Michel G."/>
            <person name="Miranda-Saavedra D."/>
            <person name="Morales J."/>
            <person name="Moreau H."/>
            <person name="Motomura T."/>
            <person name="Nagasato C."/>
            <person name="Napoli C.A."/>
            <person name="Nelson D.R."/>
            <person name="Nyvall-Collen P."/>
            <person name="Peters A.F."/>
            <person name="Pommier C."/>
            <person name="Potin P."/>
            <person name="Poulain J."/>
            <person name="Quesneville H."/>
            <person name="Read B."/>
            <person name="Rensing S.A."/>
            <person name="Ritter A."/>
            <person name="Rousvoal S."/>
            <person name="Samanta M."/>
            <person name="Samson G."/>
            <person name="Schroeder D.C."/>
            <person name="Segurens B."/>
            <person name="Strittmatter M."/>
            <person name="Tonon T."/>
            <person name="Tregear J.W."/>
            <person name="Valentin K."/>
            <person name="von Dassow P."/>
            <person name="Yamagishi T."/>
            <person name="Van de Peer Y."/>
            <person name="Wincker P."/>
        </authorList>
    </citation>
    <scope>NUCLEOTIDE SEQUENCE [LARGE SCALE GENOMIC DNA]</scope>
    <source>
        <strain evidence="5">Ec32 / CCAP1310/4</strain>
    </source>
</reference>
<keyword evidence="2" id="KW-1133">Transmembrane helix</keyword>
<sequence length="339" mass="34199">MIADMIGAMCIKFTEVMEASSSSSVEVIECMNDPRDVQLILVECATDFDDINFFFGGDDFALTETELLQPLTDFATTDSMFDPMCIFGMIGADMTDTWVLGDPFLRSFYTAYNVQTQTVGIARATGSRTGEACEADAALDSAAPAAAVPADGDDDGAGLGIASAPEGSSSSEVVGEETSVVTVGVVAGLGTMALLALGVVALAVRQRWKRTGGGVYRSAMSQVDSGGGGGGGGGFEMSKGMSSSMAARHGGEAVEREEDFLQASPCNSSFRSSSNASAGGGGRSKRVVRTGQGGDEVAAGGAAAGAGAPGVFGRLLGGAPARAGFAAFEDADDGDAGVQ</sequence>
<name>D7G9J8_ECTSI</name>
<proteinExistence type="predicted"/>
<evidence type="ECO:0000256" key="1">
    <source>
        <dbReference type="SAM" id="MobiDB-lite"/>
    </source>
</evidence>
<feature type="compositionally biased region" description="Low complexity" evidence="1">
    <location>
        <begin position="160"/>
        <end position="175"/>
    </location>
</feature>
<dbReference type="InterPro" id="IPR033121">
    <property type="entry name" value="PEPTIDASE_A1"/>
</dbReference>
<dbReference type="SUPFAM" id="SSF50630">
    <property type="entry name" value="Acid proteases"/>
    <property type="match status" value="1"/>
</dbReference>
<dbReference type="AlphaFoldDB" id="D7G9J8"/>
<dbReference type="PROSITE" id="PS51767">
    <property type="entry name" value="PEPTIDASE_A1"/>
    <property type="match status" value="1"/>
</dbReference>
<feature type="region of interest" description="Disordered" evidence="1">
    <location>
        <begin position="154"/>
        <end position="175"/>
    </location>
</feature>
<dbReference type="Proteomes" id="UP000002630">
    <property type="component" value="Unassembled WGS sequence"/>
</dbReference>
<feature type="region of interest" description="Disordered" evidence="1">
    <location>
        <begin position="222"/>
        <end position="288"/>
    </location>
</feature>
<accession>D7G9J8</accession>
<keyword evidence="5" id="KW-1185">Reference proteome</keyword>
<dbReference type="EMBL" id="FN649760">
    <property type="protein sequence ID" value="CBJ33882.1"/>
    <property type="molecule type" value="Genomic_DNA"/>
</dbReference>
<dbReference type="Gene3D" id="2.40.70.10">
    <property type="entry name" value="Acid Proteases"/>
    <property type="match status" value="1"/>
</dbReference>
<gene>
    <name evidence="4" type="ORF">Esi_0667_0004</name>
</gene>
<feature type="transmembrane region" description="Helical" evidence="2">
    <location>
        <begin position="180"/>
        <end position="204"/>
    </location>
</feature>
<keyword evidence="2" id="KW-0472">Membrane</keyword>
<evidence type="ECO:0000313" key="5">
    <source>
        <dbReference type="Proteomes" id="UP000002630"/>
    </source>
</evidence>
<keyword evidence="2" id="KW-0812">Transmembrane</keyword>
<dbReference type="OrthoDB" id="15189at2759"/>
<dbReference type="InParanoid" id="D7G9J8"/>
<dbReference type="Pfam" id="PF00026">
    <property type="entry name" value="Asp"/>
    <property type="match status" value="1"/>
</dbReference>
<dbReference type="InterPro" id="IPR021109">
    <property type="entry name" value="Peptidase_aspartic_dom_sf"/>
</dbReference>
<feature type="compositionally biased region" description="Low complexity" evidence="1">
    <location>
        <begin position="267"/>
        <end position="277"/>
    </location>
</feature>
<organism evidence="4 5">
    <name type="scientific">Ectocarpus siliculosus</name>
    <name type="common">Brown alga</name>
    <name type="synonym">Conferva siliculosa</name>
    <dbReference type="NCBI Taxonomy" id="2880"/>
    <lineage>
        <taxon>Eukaryota</taxon>
        <taxon>Sar</taxon>
        <taxon>Stramenopiles</taxon>
        <taxon>Ochrophyta</taxon>
        <taxon>PX clade</taxon>
        <taxon>Phaeophyceae</taxon>
        <taxon>Ectocarpales</taxon>
        <taxon>Ectocarpaceae</taxon>
        <taxon>Ectocarpus</taxon>
    </lineage>
</organism>
<feature type="domain" description="Peptidase A1" evidence="3">
    <location>
        <begin position="1"/>
        <end position="122"/>
    </location>
</feature>
<evidence type="ECO:0000259" key="3">
    <source>
        <dbReference type="PROSITE" id="PS51767"/>
    </source>
</evidence>
<evidence type="ECO:0000256" key="2">
    <source>
        <dbReference type="SAM" id="Phobius"/>
    </source>
</evidence>
<evidence type="ECO:0000313" key="4">
    <source>
        <dbReference type="EMBL" id="CBJ33882.1"/>
    </source>
</evidence>
<protein>
    <recommendedName>
        <fullName evidence="3">Peptidase A1 domain-containing protein</fullName>
    </recommendedName>
</protein>